<keyword evidence="2" id="KW-1185">Reference proteome</keyword>
<dbReference type="RefSeq" id="WP_012928790.1">
    <property type="nucleotide sequence ID" value="NC_013730.1"/>
</dbReference>
<dbReference type="STRING" id="504472.Slin_4300"/>
<organism evidence="1 2">
    <name type="scientific">Spirosoma linguale (strain ATCC 33905 / DSM 74 / LMG 10896 / Claus 1)</name>
    <dbReference type="NCBI Taxonomy" id="504472"/>
    <lineage>
        <taxon>Bacteria</taxon>
        <taxon>Pseudomonadati</taxon>
        <taxon>Bacteroidota</taxon>
        <taxon>Cytophagia</taxon>
        <taxon>Cytophagales</taxon>
        <taxon>Cytophagaceae</taxon>
        <taxon>Spirosoma</taxon>
    </lineage>
</organism>
<protein>
    <submittedName>
        <fullName evidence="1">Uncharacterized protein</fullName>
    </submittedName>
</protein>
<proteinExistence type="predicted"/>
<dbReference type="HOGENOM" id="CLU_1517007_0_0_10"/>
<dbReference type="AlphaFoldDB" id="D2QLJ2"/>
<sequence length="177" mass="19872">MKEFTEIAKVDEVKYKFIDIDFEDSSTKNPAKNSSNWNAIEWVNSEQIVEVLFDKGTLLRAIADIKNEKVLAVYEGNSSYPFPKNAIIYNVDGSIHKVLTPPILIGSLASKYDKPIEGSCFGGLYPSWYTNSKGEKVVGIAIKFPPQYRNIYGDFFEVREINLESGEFGEVLQDGAV</sequence>
<name>D2QLJ2_SPILD</name>
<accession>D2QLJ2</accession>
<gene>
    <name evidence="1" type="ordered locus">Slin_4300</name>
</gene>
<dbReference type="KEGG" id="sli:Slin_4300"/>
<evidence type="ECO:0000313" key="2">
    <source>
        <dbReference type="Proteomes" id="UP000002028"/>
    </source>
</evidence>
<dbReference type="Proteomes" id="UP000002028">
    <property type="component" value="Chromosome"/>
</dbReference>
<reference evidence="1 2" key="1">
    <citation type="journal article" date="2010" name="Stand. Genomic Sci.">
        <title>Complete genome sequence of Spirosoma linguale type strain (1).</title>
        <authorList>
            <person name="Lail K."/>
            <person name="Sikorski J."/>
            <person name="Saunders E."/>
            <person name="Lapidus A."/>
            <person name="Glavina Del Rio T."/>
            <person name="Copeland A."/>
            <person name="Tice H."/>
            <person name="Cheng J.-F."/>
            <person name="Lucas S."/>
            <person name="Nolan M."/>
            <person name="Bruce D."/>
            <person name="Goodwin L."/>
            <person name="Pitluck S."/>
            <person name="Ivanova N."/>
            <person name="Mavromatis K."/>
            <person name="Ovchinnikova G."/>
            <person name="Pati A."/>
            <person name="Chen A."/>
            <person name="Palaniappan K."/>
            <person name="Land M."/>
            <person name="Hauser L."/>
            <person name="Chang Y.-J."/>
            <person name="Jeffries C.D."/>
            <person name="Chain P."/>
            <person name="Brettin T."/>
            <person name="Detter J.C."/>
            <person name="Schuetze A."/>
            <person name="Rohde M."/>
            <person name="Tindall B.J."/>
            <person name="Goeker M."/>
            <person name="Bristow J."/>
            <person name="Eisen J.A."/>
            <person name="Markowitz V."/>
            <person name="Hugenholtz P."/>
            <person name="Kyrpides N.C."/>
            <person name="Klenk H.-P."/>
            <person name="Chen F."/>
        </authorList>
    </citation>
    <scope>NUCLEOTIDE SEQUENCE [LARGE SCALE GENOMIC DNA]</scope>
    <source>
        <strain evidence="2">ATCC 33905 / DSM 74 / LMG 10896 / Claus 1</strain>
    </source>
</reference>
<evidence type="ECO:0000313" key="1">
    <source>
        <dbReference type="EMBL" id="ADB40282.1"/>
    </source>
</evidence>
<dbReference type="EMBL" id="CP001769">
    <property type="protein sequence ID" value="ADB40282.1"/>
    <property type="molecule type" value="Genomic_DNA"/>
</dbReference>